<sequence length="116" mass="12613">MDATVNTVLTAPLRLHAACAVPTQNWTMATINTTPSHCIVATREERHSGAVTQSQNGGKINTPKNRTHSRDGEIKFVCVHVVGRDSIDLDQVVLAQFVPQTKHTVRTKDIKQTGGS</sequence>
<evidence type="ECO:0000313" key="2">
    <source>
        <dbReference type="EMBL" id="KAK7459721.1"/>
    </source>
</evidence>
<feature type="compositionally biased region" description="Polar residues" evidence="1">
    <location>
        <begin position="50"/>
        <end position="64"/>
    </location>
</feature>
<evidence type="ECO:0000256" key="1">
    <source>
        <dbReference type="SAM" id="MobiDB-lite"/>
    </source>
</evidence>
<comment type="caution">
    <text evidence="2">The sequence shown here is derived from an EMBL/GenBank/DDBJ whole genome shotgun (WGS) entry which is preliminary data.</text>
</comment>
<dbReference type="AlphaFoldDB" id="A0ABD0J4M1"/>
<evidence type="ECO:0000313" key="3">
    <source>
        <dbReference type="Proteomes" id="UP001519460"/>
    </source>
</evidence>
<reference evidence="2 3" key="1">
    <citation type="journal article" date="2023" name="Sci. Data">
        <title>Genome assembly of the Korean intertidal mud-creeper Batillaria attramentaria.</title>
        <authorList>
            <person name="Patra A.K."/>
            <person name="Ho P.T."/>
            <person name="Jun S."/>
            <person name="Lee S.J."/>
            <person name="Kim Y."/>
            <person name="Won Y.J."/>
        </authorList>
    </citation>
    <scope>NUCLEOTIDE SEQUENCE [LARGE SCALE GENOMIC DNA]</scope>
    <source>
        <strain evidence="2">Wonlab-2016</strain>
    </source>
</reference>
<name>A0ABD0J4M1_9CAEN</name>
<gene>
    <name evidence="2" type="ORF">BaRGS_00038957</name>
</gene>
<dbReference type="EMBL" id="JACVVK020000655">
    <property type="protein sequence ID" value="KAK7459721.1"/>
    <property type="molecule type" value="Genomic_DNA"/>
</dbReference>
<dbReference type="Proteomes" id="UP001519460">
    <property type="component" value="Unassembled WGS sequence"/>
</dbReference>
<accession>A0ABD0J4M1</accession>
<keyword evidence="3" id="KW-1185">Reference proteome</keyword>
<organism evidence="2 3">
    <name type="scientific">Batillaria attramentaria</name>
    <dbReference type="NCBI Taxonomy" id="370345"/>
    <lineage>
        <taxon>Eukaryota</taxon>
        <taxon>Metazoa</taxon>
        <taxon>Spiralia</taxon>
        <taxon>Lophotrochozoa</taxon>
        <taxon>Mollusca</taxon>
        <taxon>Gastropoda</taxon>
        <taxon>Caenogastropoda</taxon>
        <taxon>Sorbeoconcha</taxon>
        <taxon>Cerithioidea</taxon>
        <taxon>Batillariidae</taxon>
        <taxon>Batillaria</taxon>
    </lineage>
</organism>
<proteinExistence type="predicted"/>
<feature type="region of interest" description="Disordered" evidence="1">
    <location>
        <begin position="46"/>
        <end position="68"/>
    </location>
</feature>
<protein>
    <submittedName>
        <fullName evidence="2">Uncharacterized protein</fullName>
    </submittedName>
</protein>